<dbReference type="SMART" id="SM00750">
    <property type="entry name" value="KIND"/>
    <property type="match status" value="1"/>
</dbReference>
<accession>A0A1I7XIZ1</accession>
<reference evidence="5" key="1">
    <citation type="submission" date="2016-11" db="UniProtKB">
        <authorList>
            <consortium name="WormBaseParasite"/>
        </authorList>
    </citation>
    <scope>IDENTIFICATION</scope>
</reference>
<keyword evidence="1" id="KW-0677">Repeat</keyword>
<evidence type="ECO:0000313" key="5">
    <source>
        <dbReference type="WBParaSite" id="Hba_17467"/>
    </source>
</evidence>
<dbReference type="WBParaSite" id="Hba_17467">
    <property type="protein sequence ID" value="Hba_17467"/>
    <property type="gene ID" value="Hba_17467"/>
</dbReference>
<feature type="domain" description="KIND" evidence="3">
    <location>
        <begin position="11"/>
        <end position="177"/>
    </location>
</feature>
<evidence type="ECO:0000256" key="1">
    <source>
        <dbReference type="ARBA" id="ARBA00022737"/>
    </source>
</evidence>
<protein>
    <submittedName>
        <fullName evidence="5">KIND domain-containing protein</fullName>
    </submittedName>
</protein>
<organism evidence="4 5">
    <name type="scientific">Heterorhabditis bacteriophora</name>
    <name type="common">Entomopathogenic nematode worm</name>
    <dbReference type="NCBI Taxonomy" id="37862"/>
    <lineage>
        <taxon>Eukaryota</taxon>
        <taxon>Metazoa</taxon>
        <taxon>Ecdysozoa</taxon>
        <taxon>Nematoda</taxon>
        <taxon>Chromadorea</taxon>
        <taxon>Rhabditida</taxon>
        <taxon>Rhabditina</taxon>
        <taxon>Rhabditomorpha</taxon>
        <taxon>Strongyloidea</taxon>
        <taxon>Heterorhabditidae</taxon>
        <taxon>Heterorhabditis</taxon>
    </lineage>
</organism>
<proteinExistence type="predicted"/>
<evidence type="ECO:0000259" key="3">
    <source>
        <dbReference type="PROSITE" id="PS51377"/>
    </source>
</evidence>
<evidence type="ECO:0000256" key="2">
    <source>
        <dbReference type="SAM" id="MobiDB-lite"/>
    </source>
</evidence>
<sequence length="462" mass="51306">MKVASVPDIKVSIAEVCEVRGCGLDAVELLSLAVSAAESLPPCPKGTVFDTENVFISSKGNVQIVTVPQTSVHISFIPPEWAKGDYDEGAAAVYCMGAVMRAAGAEQASDVDLFSLVNILTVAMVGTRPTAHRMGLMARYTKYIFLLLQDSSKFKWNLDATASTSSYHSSEKGTSHCIDVHMDIMEGNKNSDVLLPVSSPRIVNSPFHDSFDTLGSPVGNSTRFNETYIEEQTLDISFNKSFDNNFIDLTTISNPRSKANCESNNTNLTPFDEDENDHGGTLSGRDPFEDEMPFITEHNKISQKSLFDTKEIQNIPTAEFRDFSYLTHQSNVHRLSSSDDEIVQVVVDDDVEPKRSTKSRYFDEISKNISYPHQSCKVSNKNKLIEEASELEDETDNRKHVDAIVITDTHEPEMKSMHTTEYEETPIDTAFDDAIKERLNSQGIEKTIVDPVPPDNNSGFLF</sequence>
<feature type="compositionally biased region" description="Polar residues" evidence="2">
    <location>
        <begin position="260"/>
        <end position="269"/>
    </location>
</feature>
<keyword evidence="4" id="KW-1185">Reference proteome</keyword>
<dbReference type="InterPro" id="IPR011019">
    <property type="entry name" value="KIND_dom"/>
</dbReference>
<feature type="region of interest" description="Disordered" evidence="2">
    <location>
        <begin position="260"/>
        <end position="279"/>
    </location>
</feature>
<dbReference type="AlphaFoldDB" id="A0A1I7XIZ1"/>
<evidence type="ECO:0000313" key="4">
    <source>
        <dbReference type="Proteomes" id="UP000095283"/>
    </source>
</evidence>
<dbReference type="Proteomes" id="UP000095283">
    <property type="component" value="Unplaced"/>
</dbReference>
<dbReference type="PROSITE" id="PS51377">
    <property type="entry name" value="KIND"/>
    <property type="match status" value="1"/>
</dbReference>
<name>A0A1I7XIZ1_HETBA</name>